<keyword evidence="14" id="KW-1185">Reference proteome</keyword>
<dbReference type="Pfam" id="PF01135">
    <property type="entry name" value="PCMT"/>
    <property type="match status" value="1"/>
</dbReference>
<evidence type="ECO:0000256" key="8">
    <source>
        <dbReference type="ARBA" id="ARBA00022691"/>
    </source>
</evidence>
<protein>
    <recommendedName>
        <fullName evidence="4">Protein-L-isoaspartate O-methyltransferase</fullName>
        <ecNumber evidence="3">2.1.1.77</ecNumber>
    </recommendedName>
    <alternativeName>
        <fullName evidence="11">L-isoaspartyl protein carboxyl methyltransferase</fullName>
    </alternativeName>
    <alternativeName>
        <fullName evidence="9">Protein L-isoaspartyl methyltransferase</fullName>
    </alternativeName>
    <alternativeName>
        <fullName evidence="10">Protein-beta-aspartate methyltransferase</fullName>
    </alternativeName>
</protein>
<dbReference type="Proteomes" id="UP000554054">
    <property type="component" value="Unassembled WGS sequence"/>
</dbReference>
<comment type="subcellular location">
    <subcellularLocation>
        <location evidence="1">Cytoplasm</location>
    </subcellularLocation>
</comment>
<dbReference type="GO" id="GO:0004719">
    <property type="term" value="F:protein-L-isoaspartate (D-aspartate) O-methyltransferase activity"/>
    <property type="evidence" value="ECO:0007669"/>
    <property type="project" value="UniProtKB-EC"/>
</dbReference>
<name>A0A852VKB5_9MICO</name>
<evidence type="ECO:0000256" key="1">
    <source>
        <dbReference type="ARBA" id="ARBA00004496"/>
    </source>
</evidence>
<organism evidence="13 14">
    <name type="scientific">Janibacter cremeus</name>
    <dbReference type="NCBI Taxonomy" id="1285192"/>
    <lineage>
        <taxon>Bacteria</taxon>
        <taxon>Bacillati</taxon>
        <taxon>Actinomycetota</taxon>
        <taxon>Actinomycetes</taxon>
        <taxon>Micrococcales</taxon>
        <taxon>Intrasporangiaceae</taxon>
        <taxon>Janibacter</taxon>
    </lineage>
</organism>
<evidence type="ECO:0000256" key="2">
    <source>
        <dbReference type="ARBA" id="ARBA00005369"/>
    </source>
</evidence>
<gene>
    <name evidence="13" type="ORF">BJY20_000939</name>
</gene>
<evidence type="ECO:0000256" key="11">
    <source>
        <dbReference type="ARBA" id="ARBA00031350"/>
    </source>
</evidence>
<evidence type="ECO:0000256" key="6">
    <source>
        <dbReference type="ARBA" id="ARBA00022603"/>
    </source>
</evidence>
<dbReference type="InterPro" id="IPR000682">
    <property type="entry name" value="PCMT"/>
</dbReference>
<evidence type="ECO:0000256" key="12">
    <source>
        <dbReference type="SAM" id="MobiDB-lite"/>
    </source>
</evidence>
<evidence type="ECO:0000256" key="7">
    <source>
        <dbReference type="ARBA" id="ARBA00022679"/>
    </source>
</evidence>
<dbReference type="RefSeq" id="WP_185990466.1">
    <property type="nucleotide sequence ID" value="NZ_JACCAE010000001.1"/>
</dbReference>
<evidence type="ECO:0000256" key="10">
    <source>
        <dbReference type="ARBA" id="ARBA00031323"/>
    </source>
</evidence>
<evidence type="ECO:0000256" key="3">
    <source>
        <dbReference type="ARBA" id="ARBA00011890"/>
    </source>
</evidence>
<sequence length="190" mass="20432">MDEVSDRVDQAFARTPRPGFLPTQQRHRAAQDGPVAIGDDQTNSQPSTVAAMLRLLDVRPGQLVLDVGSGSGWTTALLADLVGPDGQVIGVERIPRLVQTSRTALAGFDRPWAQVRRAEPDVLGVPGHAPFARILVSAEADELPEALLDQLAPDGVMVIPVAGEMLRVVAQPAGRRVTRHGRYRFVPLIS</sequence>
<evidence type="ECO:0000256" key="4">
    <source>
        <dbReference type="ARBA" id="ARBA00013346"/>
    </source>
</evidence>
<feature type="region of interest" description="Disordered" evidence="12">
    <location>
        <begin position="1"/>
        <end position="44"/>
    </location>
</feature>
<dbReference type="CDD" id="cd02440">
    <property type="entry name" value="AdoMet_MTases"/>
    <property type="match status" value="1"/>
</dbReference>
<evidence type="ECO:0000256" key="5">
    <source>
        <dbReference type="ARBA" id="ARBA00022490"/>
    </source>
</evidence>
<dbReference type="PANTHER" id="PTHR11579:SF0">
    <property type="entry name" value="PROTEIN-L-ISOASPARTATE(D-ASPARTATE) O-METHYLTRANSFERASE"/>
    <property type="match status" value="1"/>
</dbReference>
<keyword evidence="7 13" id="KW-0808">Transferase</keyword>
<reference evidence="13 14" key="1">
    <citation type="submission" date="2020-07" db="EMBL/GenBank/DDBJ databases">
        <title>Sequencing the genomes of 1000 actinobacteria strains.</title>
        <authorList>
            <person name="Klenk H.-P."/>
        </authorList>
    </citation>
    <scope>NUCLEOTIDE SEQUENCE [LARGE SCALE GENOMIC DNA]</scope>
    <source>
        <strain evidence="13 14">DSM 26154</strain>
    </source>
</reference>
<keyword evidence="5" id="KW-0963">Cytoplasm</keyword>
<dbReference type="InterPro" id="IPR029063">
    <property type="entry name" value="SAM-dependent_MTases_sf"/>
</dbReference>
<dbReference type="EMBL" id="JACCAE010000001">
    <property type="protein sequence ID" value="NYF97547.1"/>
    <property type="molecule type" value="Genomic_DNA"/>
</dbReference>
<evidence type="ECO:0000313" key="13">
    <source>
        <dbReference type="EMBL" id="NYF97547.1"/>
    </source>
</evidence>
<proteinExistence type="inferred from homology"/>
<keyword evidence="6 13" id="KW-0489">Methyltransferase</keyword>
<comment type="similarity">
    <text evidence="2">Belongs to the methyltransferase superfamily. L-isoaspartyl/D-aspartyl protein methyltransferase family.</text>
</comment>
<dbReference type="GO" id="GO:0005737">
    <property type="term" value="C:cytoplasm"/>
    <property type="evidence" value="ECO:0007669"/>
    <property type="project" value="UniProtKB-SubCell"/>
</dbReference>
<evidence type="ECO:0000313" key="14">
    <source>
        <dbReference type="Proteomes" id="UP000554054"/>
    </source>
</evidence>
<evidence type="ECO:0000256" key="9">
    <source>
        <dbReference type="ARBA" id="ARBA00030757"/>
    </source>
</evidence>
<dbReference type="GO" id="GO:0032259">
    <property type="term" value="P:methylation"/>
    <property type="evidence" value="ECO:0007669"/>
    <property type="project" value="UniProtKB-KW"/>
</dbReference>
<dbReference type="PANTHER" id="PTHR11579">
    <property type="entry name" value="PROTEIN-L-ISOASPARTATE O-METHYLTRANSFERASE"/>
    <property type="match status" value="1"/>
</dbReference>
<dbReference type="Gene3D" id="3.40.50.150">
    <property type="entry name" value="Vaccinia Virus protein VP39"/>
    <property type="match status" value="1"/>
</dbReference>
<keyword evidence="8" id="KW-0949">S-adenosyl-L-methionine</keyword>
<dbReference type="AlphaFoldDB" id="A0A852VKB5"/>
<accession>A0A852VKB5</accession>
<dbReference type="EC" id="2.1.1.77" evidence="3"/>
<dbReference type="SUPFAM" id="SSF53335">
    <property type="entry name" value="S-adenosyl-L-methionine-dependent methyltransferases"/>
    <property type="match status" value="1"/>
</dbReference>
<comment type="caution">
    <text evidence="13">The sequence shown here is derived from an EMBL/GenBank/DDBJ whole genome shotgun (WGS) entry which is preliminary data.</text>
</comment>